<dbReference type="InterPro" id="IPR001173">
    <property type="entry name" value="Glyco_trans_2-like"/>
</dbReference>
<keyword evidence="2" id="KW-0808">Transferase</keyword>
<evidence type="ECO:0000313" key="2">
    <source>
        <dbReference type="EMBL" id="BDD86892.1"/>
    </source>
</evidence>
<accession>A0ABM7W7L4</accession>
<dbReference type="Gene3D" id="3.90.550.10">
    <property type="entry name" value="Spore Coat Polysaccharide Biosynthesis Protein SpsA, Chain A"/>
    <property type="match status" value="1"/>
</dbReference>
<sequence length="322" mass="37453">MPYHGDKVVTYIDKRYSTTRMLSNNPPEIKSKSDEKFKALLFLPIRADRIAEGGLRTKGYFKKTVDNKPLITVITVVLNSEKYIEKTIDSIIHQTYSNIEYIVIDGCSSDGTLNIIKSFENQIDYWISEKDDGIFDAMNKGITISTGEYISFINAGDTYFSETTVEKAICSVNQNDEILYGDFYNLLKGMIKSPKKVSKFYLYCGNICHQAVFFRRALFSKIGFYDTKYLIGGDPDWILRAFNSSTKFRYLNMPICVYAGGGVSDNFEMLFETKRRLRKNYFTKSERFFYFWLNIIVSIYNRVRVLDFSVPYLLKILLRDQR</sequence>
<name>A0ABM7W7L4_9BACT</name>
<dbReference type="PANTHER" id="PTHR22916">
    <property type="entry name" value="GLYCOSYLTRANSFERASE"/>
    <property type="match status" value="1"/>
</dbReference>
<dbReference type="CDD" id="cd06433">
    <property type="entry name" value="GT_2_WfgS_like"/>
    <property type="match status" value="1"/>
</dbReference>
<dbReference type="PANTHER" id="PTHR22916:SF67">
    <property type="entry name" value="COLANIC ACID BIOSYNTHESIS GLYCOSYL TRANSFERASE WCAE-RELATED"/>
    <property type="match status" value="1"/>
</dbReference>
<feature type="domain" description="Glycosyltransferase 2-like" evidence="1">
    <location>
        <begin position="72"/>
        <end position="182"/>
    </location>
</feature>
<proteinExistence type="predicted"/>
<dbReference type="EMBL" id="AP025516">
    <property type="protein sequence ID" value="BDD86892.1"/>
    <property type="molecule type" value="Genomic_DNA"/>
</dbReference>
<evidence type="ECO:0000313" key="3">
    <source>
        <dbReference type="Proteomes" id="UP000830055"/>
    </source>
</evidence>
<dbReference type="InterPro" id="IPR029044">
    <property type="entry name" value="Nucleotide-diphossugar_trans"/>
</dbReference>
<protein>
    <submittedName>
        <fullName evidence="2">Glycosyl transferase</fullName>
    </submittedName>
</protein>
<organism evidence="2 3">
    <name type="scientific">Desulfofustis limnaeus</name>
    <dbReference type="NCBI Taxonomy" id="2740163"/>
    <lineage>
        <taxon>Bacteria</taxon>
        <taxon>Pseudomonadati</taxon>
        <taxon>Thermodesulfobacteriota</taxon>
        <taxon>Desulfobulbia</taxon>
        <taxon>Desulfobulbales</taxon>
        <taxon>Desulfocapsaceae</taxon>
        <taxon>Desulfofustis</taxon>
    </lineage>
</organism>
<dbReference type="GO" id="GO:0016740">
    <property type="term" value="F:transferase activity"/>
    <property type="evidence" value="ECO:0007669"/>
    <property type="project" value="UniProtKB-KW"/>
</dbReference>
<dbReference type="Proteomes" id="UP000830055">
    <property type="component" value="Chromosome"/>
</dbReference>
<dbReference type="RefSeq" id="WP_284153961.1">
    <property type="nucleotide sequence ID" value="NZ_AP025516.1"/>
</dbReference>
<dbReference type="Pfam" id="PF00535">
    <property type="entry name" value="Glycos_transf_2"/>
    <property type="match status" value="1"/>
</dbReference>
<gene>
    <name evidence="2" type="ORF">DPPLL_12570</name>
</gene>
<dbReference type="SUPFAM" id="SSF53448">
    <property type="entry name" value="Nucleotide-diphospho-sugar transferases"/>
    <property type="match status" value="1"/>
</dbReference>
<keyword evidence="3" id="KW-1185">Reference proteome</keyword>
<reference evidence="2 3" key="1">
    <citation type="submission" date="2022-01" db="EMBL/GenBank/DDBJ databases">
        <title>Desulfofustis limnae sp. nov., a novel mesophilic sulfate-reducing bacterium isolated from marsh soil.</title>
        <authorList>
            <person name="Watanabe M."/>
            <person name="Takahashi A."/>
            <person name="Kojima H."/>
            <person name="Fukui M."/>
        </authorList>
    </citation>
    <scope>NUCLEOTIDE SEQUENCE [LARGE SCALE GENOMIC DNA]</scope>
    <source>
        <strain evidence="2 3">PPLL</strain>
    </source>
</reference>
<evidence type="ECO:0000259" key="1">
    <source>
        <dbReference type="Pfam" id="PF00535"/>
    </source>
</evidence>